<evidence type="ECO:0000259" key="3">
    <source>
        <dbReference type="SMART" id="SM00062"/>
    </source>
</evidence>
<dbReference type="InterPro" id="IPR001638">
    <property type="entry name" value="Solute-binding_3/MltF_N"/>
</dbReference>
<reference evidence="5" key="1">
    <citation type="journal article" date="2019" name="Int. J. Syst. Evol. Microbiol.">
        <title>The Global Catalogue of Microorganisms (GCM) 10K type strain sequencing project: providing services to taxonomists for standard genome sequencing and annotation.</title>
        <authorList>
            <consortium name="The Broad Institute Genomics Platform"/>
            <consortium name="The Broad Institute Genome Sequencing Center for Infectious Disease"/>
            <person name="Wu L."/>
            <person name="Ma J."/>
        </authorList>
    </citation>
    <scope>NUCLEOTIDE SEQUENCE [LARGE SCALE GENOMIC DNA]</scope>
    <source>
        <strain evidence="5">JCM 17551</strain>
    </source>
</reference>
<comment type="similarity">
    <text evidence="1">Belongs to the bacterial solute-binding protein 3 family.</text>
</comment>
<feature type="domain" description="Solute-binding protein family 3/N-terminal" evidence="3">
    <location>
        <begin position="47"/>
        <end position="265"/>
    </location>
</feature>
<proteinExistence type="inferred from homology"/>
<dbReference type="SUPFAM" id="SSF53850">
    <property type="entry name" value="Periplasmic binding protein-like II"/>
    <property type="match status" value="1"/>
</dbReference>
<name>A0ABP7N446_9GAMM</name>
<keyword evidence="5" id="KW-1185">Reference proteome</keyword>
<dbReference type="PANTHER" id="PTHR35936:SF25">
    <property type="entry name" value="ABC TRANSPORTER SUBSTRATE-BINDING PROTEIN"/>
    <property type="match status" value="1"/>
</dbReference>
<gene>
    <name evidence="4" type="ORF">GCM10022277_36240</name>
</gene>
<dbReference type="Proteomes" id="UP001501565">
    <property type="component" value="Unassembled WGS sequence"/>
</dbReference>
<evidence type="ECO:0000313" key="5">
    <source>
        <dbReference type="Proteomes" id="UP001501565"/>
    </source>
</evidence>
<dbReference type="Gene3D" id="3.40.190.10">
    <property type="entry name" value="Periplasmic binding protein-like II"/>
    <property type="match status" value="2"/>
</dbReference>
<dbReference type="SMART" id="SM00062">
    <property type="entry name" value="PBPb"/>
    <property type="match status" value="1"/>
</dbReference>
<protein>
    <recommendedName>
        <fullName evidence="3">Solute-binding protein family 3/N-terminal domain-containing protein</fullName>
    </recommendedName>
</protein>
<evidence type="ECO:0000313" key="4">
    <source>
        <dbReference type="EMBL" id="GAA3936602.1"/>
    </source>
</evidence>
<keyword evidence="2" id="KW-0732">Signal</keyword>
<sequence length="265" mass="30216">MEILGLLSFKRVYSNPPESEFNQVRRLISFVLLCFSLQANAEHFNAASDIWSPFIMATEESYSGIGVDILNEVVKRTGDTVSIQLAPNKRAMKMFEVGEADFMILDSPLWNDPEMSDQMVFSDDVMSIQEYIYFLKSSFIEVKTPSDLNGQTVNILRGYYYPLFEEAFSNGSIVKNEVGSEPSLIETLVRGRVAAIFMDSIAFQYTTSKFKYETNQFQRGLQLSNTKLGIKIRADKAYVLPRFNQAIKAMKQDGTIDRIIQKYTE</sequence>
<dbReference type="Pfam" id="PF00497">
    <property type="entry name" value="SBP_bac_3"/>
    <property type="match status" value="1"/>
</dbReference>
<dbReference type="PANTHER" id="PTHR35936">
    <property type="entry name" value="MEMBRANE-BOUND LYTIC MUREIN TRANSGLYCOSYLASE F"/>
    <property type="match status" value="1"/>
</dbReference>
<comment type="caution">
    <text evidence="4">The sequence shown here is derived from an EMBL/GenBank/DDBJ whole genome shotgun (WGS) entry which is preliminary data.</text>
</comment>
<evidence type="ECO:0000256" key="1">
    <source>
        <dbReference type="ARBA" id="ARBA00010333"/>
    </source>
</evidence>
<accession>A0ABP7N446</accession>
<organism evidence="4 5">
    <name type="scientific">Litoribacillus peritrichatus</name>
    <dbReference type="NCBI Taxonomy" id="718191"/>
    <lineage>
        <taxon>Bacteria</taxon>
        <taxon>Pseudomonadati</taxon>
        <taxon>Pseudomonadota</taxon>
        <taxon>Gammaproteobacteria</taxon>
        <taxon>Oceanospirillales</taxon>
        <taxon>Oceanospirillaceae</taxon>
        <taxon>Litoribacillus</taxon>
    </lineage>
</organism>
<evidence type="ECO:0000256" key="2">
    <source>
        <dbReference type="ARBA" id="ARBA00022729"/>
    </source>
</evidence>
<dbReference type="EMBL" id="BAABBN010000012">
    <property type="protein sequence ID" value="GAA3936602.1"/>
    <property type="molecule type" value="Genomic_DNA"/>
</dbReference>